<dbReference type="Pfam" id="PF26223">
    <property type="entry name" value="DUF8049"/>
    <property type="match status" value="1"/>
</dbReference>
<feature type="transmembrane region" description="Helical" evidence="1">
    <location>
        <begin position="65"/>
        <end position="85"/>
    </location>
</feature>
<dbReference type="AlphaFoldDB" id="A0A7D5QGR0"/>
<organism evidence="3 4">
    <name type="scientific">Halorarum salinum</name>
    <dbReference type="NCBI Taxonomy" id="2743089"/>
    <lineage>
        <taxon>Archaea</taxon>
        <taxon>Methanobacteriati</taxon>
        <taxon>Methanobacteriota</taxon>
        <taxon>Stenosarchaea group</taxon>
        <taxon>Halobacteria</taxon>
        <taxon>Halobacteriales</taxon>
        <taxon>Haloferacaceae</taxon>
        <taxon>Halorarum</taxon>
    </lineage>
</organism>
<evidence type="ECO:0000256" key="1">
    <source>
        <dbReference type="SAM" id="Phobius"/>
    </source>
</evidence>
<feature type="transmembrane region" description="Helical" evidence="1">
    <location>
        <begin position="37"/>
        <end position="53"/>
    </location>
</feature>
<dbReference type="Proteomes" id="UP000509626">
    <property type="component" value="Chromosome"/>
</dbReference>
<feature type="domain" description="DUF8049" evidence="2">
    <location>
        <begin position="1"/>
        <end position="84"/>
    </location>
</feature>
<evidence type="ECO:0000259" key="2">
    <source>
        <dbReference type="Pfam" id="PF26223"/>
    </source>
</evidence>
<keyword evidence="4" id="KW-1185">Reference proteome</keyword>
<dbReference type="InterPro" id="IPR058362">
    <property type="entry name" value="DUF8049"/>
</dbReference>
<name>A0A7D5QGR0_9EURY</name>
<proteinExistence type="predicted"/>
<keyword evidence="1" id="KW-0812">Transmembrane</keyword>
<keyword evidence="1" id="KW-0472">Membrane</keyword>
<sequence>MDLDSVREDLLVAGVAAGGAVGLTLALELLADVSVPFWLEAAPLGVYFAYLFTRKGGPYGPYDTVRNWALLAAMVALAAAAYALLV</sequence>
<feature type="transmembrane region" description="Helical" evidence="1">
    <location>
        <begin position="12"/>
        <end position="31"/>
    </location>
</feature>
<dbReference type="RefSeq" id="WP_179268988.1">
    <property type="nucleotide sequence ID" value="NZ_CP058579.1"/>
</dbReference>
<keyword evidence="1" id="KW-1133">Transmembrane helix</keyword>
<dbReference type="KEGG" id="halu:HUG12_11955"/>
<reference evidence="3 4" key="1">
    <citation type="submission" date="2020-06" db="EMBL/GenBank/DDBJ databases">
        <title>NJ-3-1, isolated from saline soil.</title>
        <authorList>
            <person name="Cui H.L."/>
            <person name="Shi X."/>
        </authorList>
    </citation>
    <scope>NUCLEOTIDE SEQUENCE [LARGE SCALE GENOMIC DNA]</scope>
    <source>
        <strain evidence="3 4">NJ-3-1</strain>
    </source>
</reference>
<accession>A0A7D5QGR0</accession>
<evidence type="ECO:0000313" key="4">
    <source>
        <dbReference type="Proteomes" id="UP000509626"/>
    </source>
</evidence>
<dbReference type="OrthoDB" id="305503at2157"/>
<evidence type="ECO:0000313" key="3">
    <source>
        <dbReference type="EMBL" id="QLG62403.1"/>
    </source>
</evidence>
<dbReference type="GeneID" id="56038184"/>
<gene>
    <name evidence="3" type="ORF">HUG12_11955</name>
</gene>
<dbReference type="EMBL" id="CP058579">
    <property type="protein sequence ID" value="QLG62403.1"/>
    <property type="molecule type" value="Genomic_DNA"/>
</dbReference>
<protein>
    <recommendedName>
        <fullName evidence="2">DUF8049 domain-containing protein</fullName>
    </recommendedName>
</protein>